<evidence type="ECO:0000256" key="12">
    <source>
        <dbReference type="ARBA" id="ARBA00022989"/>
    </source>
</evidence>
<dbReference type="PROSITE" id="PS50109">
    <property type="entry name" value="HIS_KIN"/>
    <property type="match status" value="1"/>
</dbReference>
<keyword evidence="12 15" id="KW-1133">Transmembrane helix</keyword>
<comment type="catalytic activity">
    <reaction evidence="1">
        <text>ATP + protein L-histidine = ADP + protein N-phospho-L-histidine.</text>
        <dbReference type="EC" id="2.7.13.3"/>
    </reaction>
</comment>
<keyword evidence="5" id="KW-0997">Cell inner membrane</keyword>
<evidence type="ECO:0000256" key="4">
    <source>
        <dbReference type="ARBA" id="ARBA00022475"/>
    </source>
</evidence>
<evidence type="ECO:0000256" key="5">
    <source>
        <dbReference type="ARBA" id="ARBA00022519"/>
    </source>
</evidence>
<dbReference type="PANTHER" id="PTHR44936">
    <property type="entry name" value="SENSOR PROTEIN CREC"/>
    <property type="match status" value="1"/>
</dbReference>
<dbReference type="SUPFAM" id="SSF47384">
    <property type="entry name" value="Homodimeric domain of signal transducing histidine kinase"/>
    <property type="match status" value="1"/>
</dbReference>
<dbReference type="PANTHER" id="PTHR44936:SF5">
    <property type="entry name" value="SENSOR HISTIDINE KINASE ENVZ"/>
    <property type="match status" value="1"/>
</dbReference>
<keyword evidence="13" id="KW-0902">Two-component regulatory system</keyword>
<keyword evidence="8 15" id="KW-0812">Transmembrane</keyword>
<keyword evidence="19" id="KW-1185">Reference proteome</keyword>
<keyword evidence="6" id="KW-0597">Phosphoprotein</keyword>
<dbReference type="InterPro" id="IPR036097">
    <property type="entry name" value="HisK_dim/P_sf"/>
</dbReference>
<organism evidence="18 19">
    <name type="scientific">Sphingomonas jatrophae</name>
    <dbReference type="NCBI Taxonomy" id="1166337"/>
    <lineage>
        <taxon>Bacteria</taxon>
        <taxon>Pseudomonadati</taxon>
        <taxon>Pseudomonadota</taxon>
        <taxon>Alphaproteobacteria</taxon>
        <taxon>Sphingomonadales</taxon>
        <taxon>Sphingomonadaceae</taxon>
        <taxon>Sphingomonas</taxon>
    </lineage>
</organism>
<dbReference type="InterPro" id="IPR003661">
    <property type="entry name" value="HisK_dim/P_dom"/>
</dbReference>
<dbReference type="Proteomes" id="UP000198824">
    <property type="component" value="Unassembled WGS sequence"/>
</dbReference>
<dbReference type="PROSITE" id="PS50885">
    <property type="entry name" value="HAMP"/>
    <property type="match status" value="1"/>
</dbReference>
<keyword evidence="7" id="KW-0808">Transferase</keyword>
<evidence type="ECO:0000256" key="8">
    <source>
        <dbReference type="ARBA" id="ARBA00022692"/>
    </source>
</evidence>
<evidence type="ECO:0000313" key="19">
    <source>
        <dbReference type="Proteomes" id="UP000198824"/>
    </source>
</evidence>
<sequence length="449" mass="48083">MKRLLPRSLGGQMALLLGLALFVAQLINFALILNERQKLTLAQNQGPAITRFAGVAADLARASPDFHAAIVADASHRGARFDRAADSGIAPAERDAALETAVRRALAEAGVSPRTIQATALPARRSAERGRTPPPRRDMQVLRIAIYGVDGGWLTARLITPRRDPWLGARLAVATLLLYLIVLGVTVWIAMRLARPLRELTRAAEAFGGRQAPMPVAPSGPTDLRLAIDAFNAMNLRVLALLDEKDRMLGAIGHDLRTPLAALRIRVESIDDDEDRDAAIAKIAEMTAMLEDILVLARTGRSREEARPIDVAALAEAVVEDFARLGHDVAFAPGAPVIARVQPNLVRRALSNLVDNAICYAGQATVSVVASGDWLEVRVVDHGPGIPAAERALVRQPFYRIEGSRNRETGGGGLGLAIAQSVAESHGGRLELTGTEPHGLTAIITLPLR</sequence>
<dbReference type="Gene3D" id="3.30.565.10">
    <property type="entry name" value="Histidine kinase-like ATPase, C-terminal domain"/>
    <property type="match status" value="1"/>
</dbReference>
<feature type="domain" description="Histidine kinase" evidence="16">
    <location>
        <begin position="251"/>
        <end position="449"/>
    </location>
</feature>
<dbReference type="InterPro" id="IPR003660">
    <property type="entry name" value="HAMP_dom"/>
</dbReference>
<dbReference type="InterPro" id="IPR050980">
    <property type="entry name" value="2C_sensor_his_kinase"/>
</dbReference>
<keyword evidence="9" id="KW-0547">Nucleotide-binding</keyword>
<evidence type="ECO:0000256" key="6">
    <source>
        <dbReference type="ARBA" id="ARBA00022553"/>
    </source>
</evidence>
<dbReference type="InterPro" id="IPR005467">
    <property type="entry name" value="His_kinase_dom"/>
</dbReference>
<dbReference type="EC" id="2.7.13.3" evidence="3"/>
<proteinExistence type="predicted"/>
<dbReference type="RefSeq" id="WP_093317100.1">
    <property type="nucleotide sequence ID" value="NZ_FOZG01000003.1"/>
</dbReference>
<dbReference type="PRINTS" id="PR00344">
    <property type="entry name" value="BCTRLSENSOR"/>
</dbReference>
<evidence type="ECO:0000256" key="9">
    <source>
        <dbReference type="ARBA" id="ARBA00022741"/>
    </source>
</evidence>
<evidence type="ECO:0000259" key="17">
    <source>
        <dbReference type="PROSITE" id="PS50885"/>
    </source>
</evidence>
<evidence type="ECO:0000256" key="3">
    <source>
        <dbReference type="ARBA" id="ARBA00012438"/>
    </source>
</evidence>
<evidence type="ECO:0000256" key="10">
    <source>
        <dbReference type="ARBA" id="ARBA00022777"/>
    </source>
</evidence>
<dbReference type="InterPro" id="IPR036890">
    <property type="entry name" value="HATPase_C_sf"/>
</dbReference>
<dbReference type="STRING" id="1166337.SAMN05192580_3761"/>
<dbReference type="InterPro" id="IPR004358">
    <property type="entry name" value="Sig_transdc_His_kin-like_C"/>
</dbReference>
<evidence type="ECO:0000256" key="7">
    <source>
        <dbReference type="ARBA" id="ARBA00022679"/>
    </source>
</evidence>
<dbReference type="CDD" id="cd00075">
    <property type="entry name" value="HATPase"/>
    <property type="match status" value="1"/>
</dbReference>
<evidence type="ECO:0000313" key="18">
    <source>
        <dbReference type="EMBL" id="SFS12512.1"/>
    </source>
</evidence>
<feature type="transmembrane region" description="Helical" evidence="15">
    <location>
        <begin position="171"/>
        <end position="191"/>
    </location>
</feature>
<reference evidence="18 19" key="1">
    <citation type="submission" date="2016-10" db="EMBL/GenBank/DDBJ databases">
        <authorList>
            <person name="de Groot N.N."/>
        </authorList>
    </citation>
    <scope>NUCLEOTIDE SEQUENCE [LARGE SCALE GENOMIC DNA]</scope>
    <source>
        <strain evidence="18 19">S5-249</strain>
    </source>
</reference>
<dbReference type="InterPro" id="IPR003594">
    <property type="entry name" value="HATPase_dom"/>
</dbReference>
<keyword evidence="14 15" id="KW-0472">Membrane</keyword>
<evidence type="ECO:0000256" key="1">
    <source>
        <dbReference type="ARBA" id="ARBA00000085"/>
    </source>
</evidence>
<dbReference type="Pfam" id="PF00512">
    <property type="entry name" value="HisKA"/>
    <property type="match status" value="1"/>
</dbReference>
<dbReference type="GO" id="GO:0000155">
    <property type="term" value="F:phosphorelay sensor kinase activity"/>
    <property type="evidence" value="ECO:0007669"/>
    <property type="project" value="InterPro"/>
</dbReference>
<dbReference type="GO" id="GO:0005524">
    <property type="term" value="F:ATP binding"/>
    <property type="evidence" value="ECO:0007669"/>
    <property type="project" value="UniProtKB-KW"/>
</dbReference>
<dbReference type="Pfam" id="PF02518">
    <property type="entry name" value="HATPase_c"/>
    <property type="match status" value="1"/>
</dbReference>
<protein>
    <recommendedName>
        <fullName evidence="3">histidine kinase</fullName>
        <ecNumber evidence="3">2.7.13.3</ecNumber>
    </recommendedName>
</protein>
<evidence type="ECO:0000256" key="2">
    <source>
        <dbReference type="ARBA" id="ARBA00004429"/>
    </source>
</evidence>
<accession>A0A1I6MAD7</accession>
<dbReference type="SMART" id="SM00388">
    <property type="entry name" value="HisKA"/>
    <property type="match status" value="1"/>
</dbReference>
<dbReference type="AlphaFoldDB" id="A0A1I6MAD7"/>
<keyword evidence="4" id="KW-1003">Cell membrane</keyword>
<dbReference type="SMART" id="SM00387">
    <property type="entry name" value="HATPase_c"/>
    <property type="match status" value="1"/>
</dbReference>
<dbReference type="EMBL" id="FOZG01000003">
    <property type="protein sequence ID" value="SFS12512.1"/>
    <property type="molecule type" value="Genomic_DNA"/>
</dbReference>
<evidence type="ECO:0000256" key="14">
    <source>
        <dbReference type="ARBA" id="ARBA00023136"/>
    </source>
</evidence>
<keyword evidence="11" id="KW-0067">ATP-binding</keyword>
<name>A0A1I6MAD7_9SPHN</name>
<dbReference type="OrthoDB" id="9804645at2"/>
<evidence type="ECO:0000256" key="13">
    <source>
        <dbReference type="ARBA" id="ARBA00023012"/>
    </source>
</evidence>
<feature type="transmembrane region" description="Helical" evidence="15">
    <location>
        <begin position="12"/>
        <end position="33"/>
    </location>
</feature>
<keyword evidence="10 18" id="KW-0418">Kinase</keyword>
<evidence type="ECO:0000259" key="16">
    <source>
        <dbReference type="PROSITE" id="PS50109"/>
    </source>
</evidence>
<dbReference type="Gene3D" id="1.10.287.130">
    <property type="match status" value="1"/>
</dbReference>
<feature type="domain" description="HAMP" evidence="17">
    <location>
        <begin position="191"/>
        <end position="243"/>
    </location>
</feature>
<dbReference type="CDD" id="cd00082">
    <property type="entry name" value="HisKA"/>
    <property type="match status" value="1"/>
</dbReference>
<evidence type="ECO:0000256" key="15">
    <source>
        <dbReference type="SAM" id="Phobius"/>
    </source>
</evidence>
<comment type="subcellular location">
    <subcellularLocation>
        <location evidence="2">Cell inner membrane</location>
        <topology evidence="2">Multi-pass membrane protein</topology>
    </subcellularLocation>
</comment>
<gene>
    <name evidence="18" type="ORF">SAMN05192580_3761</name>
</gene>
<dbReference type="GO" id="GO:0005886">
    <property type="term" value="C:plasma membrane"/>
    <property type="evidence" value="ECO:0007669"/>
    <property type="project" value="UniProtKB-SubCell"/>
</dbReference>
<evidence type="ECO:0000256" key="11">
    <source>
        <dbReference type="ARBA" id="ARBA00022840"/>
    </source>
</evidence>
<dbReference type="SUPFAM" id="SSF55874">
    <property type="entry name" value="ATPase domain of HSP90 chaperone/DNA topoisomerase II/histidine kinase"/>
    <property type="match status" value="1"/>
</dbReference>